<reference evidence="3 4" key="1">
    <citation type="journal article" date="2023" name="Int. J. Syst. Evol. Microbiol.">
        <title>Streptococcus sciuri sp. nov., Staphylococcus marylandisciuri sp. nov. and Staphylococcus americanisciuri sp. nov., isolated from faeces of eastern grey squirrel (Sciurus carolinensis).</title>
        <authorList>
            <person name="Volokhov D.V."/>
            <person name="Zagorodnyaya T.A."/>
            <person name="Furtak V.A."/>
            <person name="Nattanmai G."/>
            <person name="Randall L."/>
            <person name="Jose S."/>
            <person name="Gao Y."/>
            <person name="Eisenberg T."/>
            <person name="Delmonte P."/>
            <person name="Blom J."/>
            <person name="Mitchell K.K."/>
        </authorList>
    </citation>
    <scope>NUCLEOTIDE SEQUENCE [LARGE SCALE GENOMIC DNA]</scope>
    <source>
        <strain evidence="3 4">GRT3</strain>
    </source>
</reference>
<proteinExistence type="predicted"/>
<protein>
    <submittedName>
        <fullName evidence="3">Competence protein CoiA family protein</fullName>
    </submittedName>
</protein>
<dbReference type="PIRSF" id="PIRSF007487">
    <property type="entry name" value="Competence-induced_CoiA_bac"/>
    <property type="match status" value="1"/>
</dbReference>
<organism evidence="3 4">
    <name type="scientific">Staphylococcus americanisciuri</name>
    <dbReference type="NCBI Taxonomy" id="2973940"/>
    <lineage>
        <taxon>Bacteria</taxon>
        <taxon>Bacillati</taxon>
        <taxon>Bacillota</taxon>
        <taxon>Bacilli</taxon>
        <taxon>Bacillales</taxon>
        <taxon>Staphylococcaceae</taxon>
        <taxon>Staphylococcus</taxon>
    </lineage>
</organism>
<dbReference type="InterPro" id="IPR021176">
    <property type="entry name" value="Competence-induced_CoiA"/>
</dbReference>
<comment type="caution">
    <text evidence="3">The sequence shown here is derived from an EMBL/GenBank/DDBJ whole genome shotgun (WGS) entry which is preliminary data.</text>
</comment>
<keyword evidence="4" id="KW-1185">Reference proteome</keyword>
<sequence length="319" mass="37715">MLTAYNEHKERILAQHAQKDMCYFCPVCEEQMVLKQGRKNIAHFAHSHQCHHQGTGETALHCKLKAHIYHVLSRKYHHVQLEPYLSEIQQIPDIVVNNTALEIQLSVIPVEQMRQRTECLVRAGYHVIWLTMLPRYRQGVYVFNQLQQACIHPKRHMMYGIHPTTYQLYRLRNLMSITARQFVADCEEASYAQLVEEVIADLSEMMTVRKLATVRILRYLMYCRRKDSVHEPTLSAMYRMQLSDEQVVQLTGFIFPEQLYIYTHPVLWQLKVLEALSQQGNPYEVMRQCLKFRQFAIGNVSQRELTAHLIERYKKILKL</sequence>
<dbReference type="Pfam" id="PF06054">
    <property type="entry name" value="CoiA_nuc"/>
    <property type="match status" value="1"/>
</dbReference>
<evidence type="ECO:0000259" key="2">
    <source>
        <dbReference type="Pfam" id="PF25164"/>
    </source>
</evidence>
<feature type="domain" description="Competence protein CoiA nuclease-like" evidence="1">
    <location>
        <begin position="57"/>
        <end position="194"/>
    </location>
</feature>
<dbReference type="RefSeq" id="WP_259200076.1">
    <property type="nucleotide sequence ID" value="NZ_JANUXY010000006.1"/>
</dbReference>
<evidence type="ECO:0000313" key="4">
    <source>
        <dbReference type="Proteomes" id="UP001205609"/>
    </source>
</evidence>
<feature type="domain" description="Competence protein CoiA-like N-terminal" evidence="2">
    <location>
        <begin position="14"/>
        <end position="52"/>
    </location>
</feature>
<dbReference type="Pfam" id="PF25164">
    <property type="entry name" value="CoiA_N"/>
    <property type="match status" value="1"/>
</dbReference>
<gene>
    <name evidence="3" type="ORF">NXS11_06880</name>
</gene>
<dbReference type="Proteomes" id="UP001205609">
    <property type="component" value="Unassembled WGS sequence"/>
</dbReference>
<dbReference type="InterPro" id="IPR057253">
    <property type="entry name" value="CoiA-like_N"/>
</dbReference>
<evidence type="ECO:0000259" key="1">
    <source>
        <dbReference type="Pfam" id="PF06054"/>
    </source>
</evidence>
<name>A0ABT2F2I4_9STAP</name>
<accession>A0ABT2F2I4</accession>
<dbReference type="InterPro" id="IPR010330">
    <property type="entry name" value="CoiA_nuc"/>
</dbReference>
<dbReference type="EMBL" id="JANUXY010000006">
    <property type="protein sequence ID" value="MCS4486622.1"/>
    <property type="molecule type" value="Genomic_DNA"/>
</dbReference>
<evidence type="ECO:0000313" key="3">
    <source>
        <dbReference type="EMBL" id="MCS4486622.1"/>
    </source>
</evidence>